<dbReference type="Proteomes" id="UP000030763">
    <property type="component" value="Unassembled WGS sequence"/>
</dbReference>
<dbReference type="InterPro" id="IPR050164">
    <property type="entry name" value="Peptidase_C19"/>
</dbReference>
<dbReference type="Pfam" id="PF00443">
    <property type="entry name" value="UCH"/>
    <property type="match status" value="1"/>
</dbReference>
<evidence type="ECO:0000256" key="7">
    <source>
        <dbReference type="ARBA" id="ARBA00022807"/>
    </source>
</evidence>
<evidence type="ECO:0000256" key="2">
    <source>
        <dbReference type="ARBA" id="ARBA00009085"/>
    </source>
</evidence>
<keyword evidence="5" id="KW-0833">Ubl conjugation pathway</keyword>
<feature type="compositionally biased region" description="Low complexity" evidence="9">
    <location>
        <begin position="127"/>
        <end position="146"/>
    </location>
</feature>
<dbReference type="GO" id="GO:0005634">
    <property type="term" value="C:nucleus"/>
    <property type="evidence" value="ECO:0007669"/>
    <property type="project" value="TreeGrafter"/>
</dbReference>
<dbReference type="GO" id="GO:0016579">
    <property type="term" value="P:protein deubiquitination"/>
    <property type="evidence" value="ECO:0007669"/>
    <property type="project" value="InterPro"/>
</dbReference>
<accession>U6M6V1</accession>
<dbReference type="OMA" id="HQPECLG"/>
<keyword evidence="7" id="KW-0788">Thiol protease</keyword>
<gene>
    <name evidence="11" type="ORF">EMWEY_00008230</name>
</gene>
<proteinExistence type="inferred from homology"/>
<keyword evidence="12" id="KW-1185">Reference proteome</keyword>
<comment type="similarity">
    <text evidence="2">Belongs to the peptidase C19 family.</text>
</comment>
<feature type="coiled-coil region" evidence="8">
    <location>
        <begin position="696"/>
        <end position="735"/>
    </location>
</feature>
<feature type="compositionally biased region" description="Basic and acidic residues" evidence="9">
    <location>
        <begin position="773"/>
        <end position="782"/>
    </location>
</feature>
<dbReference type="GeneID" id="25334809"/>
<dbReference type="PANTHER" id="PTHR24006:SF758">
    <property type="entry name" value="UBIQUITIN CARBOXYL-TERMINAL HYDROLASE 36"/>
    <property type="match status" value="1"/>
</dbReference>
<dbReference type="GO" id="GO:0006508">
    <property type="term" value="P:proteolysis"/>
    <property type="evidence" value="ECO:0007669"/>
    <property type="project" value="UniProtKB-KW"/>
</dbReference>
<keyword evidence="4" id="KW-0645">Protease</keyword>
<feature type="region of interest" description="Disordered" evidence="9">
    <location>
        <begin position="1"/>
        <end position="38"/>
    </location>
</feature>
<dbReference type="InterPro" id="IPR001394">
    <property type="entry name" value="Peptidase_C19_UCH"/>
</dbReference>
<dbReference type="EC" id="3.4.19.12" evidence="3"/>
<feature type="region of interest" description="Disordered" evidence="9">
    <location>
        <begin position="904"/>
        <end position="937"/>
    </location>
</feature>
<name>U6M6V1_EIMMA</name>
<dbReference type="InterPro" id="IPR038765">
    <property type="entry name" value="Papain-like_cys_pep_sf"/>
</dbReference>
<dbReference type="VEuPathDB" id="ToxoDB:EMWEY_00008230"/>
<dbReference type="OrthoDB" id="292964at2759"/>
<evidence type="ECO:0000256" key="6">
    <source>
        <dbReference type="ARBA" id="ARBA00022801"/>
    </source>
</evidence>
<dbReference type="EMBL" id="HG719272">
    <property type="protein sequence ID" value="CDJ57400.1"/>
    <property type="molecule type" value="Genomic_DNA"/>
</dbReference>
<comment type="catalytic activity">
    <reaction evidence="1">
        <text>Thiol-dependent hydrolysis of ester, thioester, amide, peptide and isopeptide bonds formed by the C-terminal Gly of ubiquitin (a 76-residue protein attached to proteins as an intracellular targeting signal).</text>
        <dbReference type="EC" id="3.4.19.12"/>
    </reaction>
</comment>
<evidence type="ECO:0000256" key="3">
    <source>
        <dbReference type="ARBA" id="ARBA00012759"/>
    </source>
</evidence>
<feature type="region of interest" description="Disordered" evidence="9">
    <location>
        <begin position="124"/>
        <end position="149"/>
    </location>
</feature>
<feature type="compositionally biased region" description="Basic and acidic residues" evidence="9">
    <location>
        <begin position="441"/>
        <end position="461"/>
    </location>
</feature>
<dbReference type="GO" id="GO:0005829">
    <property type="term" value="C:cytosol"/>
    <property type="evidence" value="ECO:0007669"/>
    <property type="project" value="TreeGrafter"/>
</dbReference>
<keyword evidence="8" id="KW-0175">Coiled coil</keyword>
<dbReference type="PANTHER" id="PTHR24006">
    <property type="entry name" value="UBIQUITIN CARBOXYL-TERMINAL HYDROLASE"/>
    <property type="match status" value="1"/>
</dbReference>
<protein>
    <recommendedName>
        <fullName evidence="3">ubiquitinyl hydrolase 1</fullName>
        <ecNumber evidence="3">3.4.19.12</ecNumber>
    </recommendedName>
</protein>
<reference evidence="11" key="1">
    <citation type="submission" date="2013-10" db="EMBL/GenBank/DDBJ databases">
        <title>Genomic analysis of the causative agents of coccidiosis in chickens.</title>
        <authorList>
            <person name="Reid A.J."/>
            <person name="Blake D."/>
            <person name="Billington K."/>
            <person name="Browne H."/>
            <person name="Dunn M."/>
            <person name="Hung S."/>
            <person name="Kawahara F."/>
            <person name="Miranda-Saavedra D."/>
            <person name="Mourier T."/>
            <person name="Nagra H."/>
            <person name="Otto T.D."/>
            <person name="Rawlings N."/>
            <person name="Sanchez A."/>
            <person name="Sanders M."/>
            <person name="Subramaniam C."/>
            <person name="Tay Y."/>
            <person name="Dear P."/>
            <person name="Doerig C."/>
            <person name="Gruber A."/>
            <person name="Parkinson J."/>
            <person name="Shirley M."/>
            <person name="Wan K.L."/>
            <person name="Berriman M."/>
            <person name="Tomley F."/>
            <person name="Pain A."/>
        </authorList>
    </citation>
    <scope>NUCLEOTIDE SEQUENCE [LARGE SCALE GENOMIC DNA]</scope>
    <source>
        <strain evidence="11">Weybridge</strain>
    </source>
</reference>
<dbReference type="PROSITE" id="PS50235">
    <property type="entry name" value="USP_3"/>
    <property type="match status" value="1"/>
</dbReference>
<dbReference type="GO" id="GO:0004843">
    <property type="term" value="F:cysteine-type deubiquitinase activity"/>
    <property type="evidence" value="ECO:0007669"/>
    <property type="project" value="UniProtKB-EC"/>
</dbReference>
<reference evidence="11" key="2">
    <citation type="submission" date="2013-10" db="EMBL/GenBank/DDBJ databases">
        <authorList>
            <person name="Aslett M."/>
        </authorList>
    </citation>
    <scope>NUCLEOTIDE SEQUENCE [LARGE SCALE GENOMIC DNA]</scope>
    <source>
        <strain evidence="11">Weybridge</strain>
    </source>
</reference>
<feature type="region of interest" description="Disordered" evidence="9">
    <location>
        <begin position="418"/>
        <end position="461"/>
    </location>
</feature>
<feature type="compositionally biased region" description="Low complexity" evidence="9">
    <location>
        <begin position="425"/>
        <end position="435"/>
    </location>
</feature>
<dbReference type="InterPro" id="IPR028889">
    <property type="entry name" value="USP"/>
</dbReference>
<keyword evidence="6 11" id="KW-0378">Hydrolase</keyword>
<evidence type="ECO:0000256" key="9">
    <source>
        <dbReference type="SAM" id="MobiDB-lite"/>
    </source>
</evidence>
<dbReference type="CDD" id="cd02257">
    <property type="entry name" value="Peptidase_C19"/>
    <property type="match status" value="1"/>
</dbReference>
<feature type="compositionally biased region" description="Basic and acidic residues" evidence="9">
    <location>
        <begin position="11"/>
        <end position="24"/>
    </location>
</feature>
<evidence type="ECO:0000256" key="8">
    <source>
        <dbReference type="SAM" id="Coils"/>
    </source>
</evidence>
<evidence type="ECO:0000256" key="1">
    <source>
        <dbReference type="ARBA" id="ARBA00000707"/>
    </source>
</evidence>
<feature type="region of interest" description="Disordered" evidence="9">
    <location>
        <begin position="1149"/>
        <end position="1201"/>
    </location>
</feature>
<feature type="domain" description="USP" evidence="10">
    <location>
        <begin position="610"/>
        <end position="1157"/>
    </location>
</feature>
<dbReference type="Gene3D" id="3.90.70.10">
    <property type="entry name" value="Cysteine proteinases"/>
    <property type="match status" value="1"/>
</dbReference>
<sequence length="1201" mass="133388">MTVRNRGSLRRTPEDSGCRQEHRASTSTSGSTRNRESPQMHCEAFYKAADGGQMHEAFTVPCEAARAASASLPPAKGPDGYKLPAQGTALTQPKNITTINPSGSGELLAGPLRECCKGDLKQRLGEQAQQDQQQQQEHPQKQMQRKQQQEMLLPHAAMTLGEHSIEDFWPPNLVRRPSVEMLQHLRVAAERHQDPIAAFIPPTLNPATPAKAVAELKTVPAEVARAEEVVETATSTITSHNISTKTIDGVVDSKANNSESWIGRPHKLPMNSDIPYALAGVSQPRGDCSFGPSDVVSTGKPVMTASSSTATIAGAAPRAEVCTTVNINIAKKAGAQTSLVDTVCESLAKRRVNGRSNCNDTGNMQKLRCDILPCGEPSSELKNARGPHRQLCKSSTLDGLVQSNRGLYGSIYLGEQRAHEDKQPQHPLQQQPQTQAGVLQNEKKHQSQQRPHEQTKMPRPREFVRQLALGLLTGHRGGGKNRRAWLSRCYSSSSRISRTQQQERQRIQQRPQDDGGDWEACCLLQPADEKNDGLPAHNRSNSSTVPRFGGCRRASNRLQRMAFSFGCFGEASQRRTGSQRDPFGSLTPAQYRAWRKQQQAYADDGSLFPRGLANLKNTCFLNAALQALAGIPSFVASLQAGLPPEPGVREVRWHGTYRAFIAHHDENNEATSGIAGAACSSTTATPDSEDTRGQRLQQLRHVEHQSEQQMELLKKQQLRRQELLLRLRLQQERREKHQPECLGSLDENQRRLLLREFFTLLCRLTCAEETSREEFAAQRPRESNSAATCRPEPQQQWQQRKQQHTPAVKYDTIRPERLRRALVAPLAGLLLNDCNMQQQQDCHEFLRGLIDLIHEILKTCRWEREEAAAAQQLLQLQATSPMADLEPVFLTSFGSLRFPLTLDEDKQTQHQKSPPKVQLSENRESSEPGKAVGCDGGDVERAEKKWREYIRDQASPMADFFAGQLCSEIQCAGCRQSLFIYEPAWDLSLPLPVDGKTVSLSNLLEGFFGSEELDFSCSSCHSPACKAYRTIRYTHTPKVLLLQIKRFSASGQKRRTRVEYPLEELVIKTKSESATFRLIAVIEHNGNSCQSGHYVAYVRRRRFVIPVAIAPATTDTASGRNETPRNSACSPSEFLRRIGILKGLTSCSAHSLRHPHKSSTAPPSGPSPRQPPLKSPFRPPRPAISFDGMADDGTELQTAVF</sequence>
<feature type="compositionally biased region" description="Pro residues" evidence="9">
    <location>
        <begin position="1163"/>
        <end position="1182"/>
    </location>
</feature>
<evidence type="ECO:0000256" key="5">
    <source>
        <dbReference type="ARBA" id="ARBA00022786"/>
    </source>
</evidence>
<feature type="region of interest" description="Disordered" evidence="9">
    <location>
        <begin position="496"/>
        <end position="516"/>
    </location>
</feature>
<dbReference type="AlphaFoldDB" id="U6M6V1"/>
<organism evidence="11 12">
    <name type="scientific">Eimeria maxima</name>
    <name type="common">Coccidian parasite</name>
    <dbReference type="NCBI Taxonomy" id="5804"/>
    <lineage>
        <taxon>Eukaryota</taxon>
        <taxon>Sar</taxon>
        <taxon>Alveolata</taxon>
        <taxon>Apicomplexa</taxon>
        <taxon>Conoidasida</taxon>
        <taxon>Coccidia</taxon>
        <taxon>Eucoccidiorida</taxon>
        <taxon>Eimeriorina</taxon>
        <taxon>Eimeriidae</taxon>
        <taxon>Eimeria</taxon>
    </lineage>
</organism>
<evidence type="ECO:0000313" key="12">
    <source>
        <dbReference type="Proteomes" id="UP000030763"/>
    </source>
</evidence>
<evidence type="ECO:0000313" key="11">
    <source>
        <dbReference type="EMBL" id="CDJ57400.1"/>
    </source>
</evidence>
<feature type="region of interest" description="Disordered" evidence="9">
    <location>
        <begin position="773"/>
        <end position="809"/>
    </location>
</feature>
<dbReference type="InterPro" id="IPR018200">
    <property type="entry name" value="USP_CS"/>
</dbReference>
<evidence type="ECO:0000256" key="4">
    <source>
        <dbReference type="ARBA" id="ARBA00022670"/>
    </source>
</evidence>
<evidence type="ECO:0000259" key="10">
    <source>
        <dbReference type="PROSITE" id="PS50235"/>
    </source>
</evidence>
<dbReference type="RefSeq" id="XP_013334048.1">
    <property type="nucleotide sequence ID" value="XM_013478594.1"/>
</dbReference>
<dbReference type="PROSITE" id="PS00973">
    <property type="entry name" value="USP_2"/>
    <property type="match status" value="1"/>
</dbReference>
<dbReference type="SUPFAM" id="SSF54001">
    <property type="entry name" value="Cysteine proteinases"/>
    <property type="match status" value="1"/>
</dbReference>